<protein>
    <submittedName>
        <fullName evidence="4">Exopolyphosphatase</fullName>
    </submittedName>
</protein>
<dbReference type="PANTHER" id="PTHR30005:SF14">
    <property type="entry name" value="EXOPOLYPHOSPHATASE"/>
    <property type="match status" value="1"/>
</dbReference>
<name>A0ABU2ZMK2_9ALTE</name>
<evidence type="ECO:0000313" key="5">
    <source>
        <dbReference type="Proteomes" id="UP001253545"/>
    </source>
</evidence>
<comment type="caution">
    <text evidence="4">The sequence shown here is derived from an EMBL/GenBank/DDBJ whole genome shotgun (WGS) entry which is preliminary data.</text>
</comment>
<dbReference type="Gene3D" id="1.10.3210.10">
    <property type="entry name" value="Hypothetical protein af1432"/>
    <property type="match status" value="1"/>
</dbReference>
<evidence type="ECO:0000259" key="2">
    <source>
        <dbReference type="Pfam" id="PF02541"/>
    </source>
</evidence>
<reference evidence="4 5" key="1">
    <citation type="submission" date="2023-09" db="EMBL/GenBank/DDBJ databases">
        <authorList>
            <person name="Rey-Velasco X."/>
        </authorList>
    </citation>
    <scope>NUCLEOTIDE SEQUENCE [LARGE SCALE GENOMIC DNA]</scope>
    <source>
        <strain evidence="4 5">P117</strain>
    </source>
</reference>
<dbReference type="SUPFAM" id="SSF53067">
    <property type="entry name" value="Actin-like ATPase domain"/>
    <property type="match status" value="2"/>
</dbReference>
<dbReference type="Proteomes" id="UP001253545">
    <property type="component" value="Unassembled WGS sequence"/>
</dbReference>
<feature type="domain" description="Ppx/GppA phosphatase C-terminal" evidence="3">
    <location>
        <begin position="322"/>
        <end position="495"/>
    </location>
</feature>
<evidence type="ECO:0000256" key="1">
    <source>
        <dbReference type="ARBA" id="ARBA00022801"/>
    </source>
</evidence>
<keyword evidence="1" id="KW-0378">Hydrolase</keyword>
<dbReference type="InterPro" id="IPR030673">
    <property type="entry name" value="PyroPPase_GppA_Ppx"/>
</dbReference>
<dbReference type="Pfam" id="PF21447">
    <property type="entry name" value="Ppx-GppA_III"/>
    <property type="match status" value="1"/>
</dbReference>
<evidence type="ECO:0000259" key="3">
    <source>
        <dbReference type="Pfam" id="PF21447"/>
    </source>
</evidence>
<dbReference type="PANTHER" id="PTHR30005">
    <property type="entry name" value="EXOPOLYPHOSPHATASE"/>
    <property type="match status" value="1"/>
</dbReference>
<dbReference type="SUPFAM" id="SSF109604">
    <property type="entry name" value="HD-domain/PDEase-like"/>
    <property type="match status" value="1"/>
</dbReference>
<dbReference type="InterPro" id="IPR050273">
    <property type="entry name" value="GppA/Ppx_hydrolase"/>
</dbReference>
<feature type="domain" description="Ppx/GppA phosphatase N-terminal" evidence="2">
    <location>
        <begin position="32"/>
        <end position="317"/>
    </location>
</feature>
<dbReference type="Gene3D" id="3.30.420.150">
    <property type="entry name" value="Exopolyphosphatase. Domain 2"/>
    <property type="match status" value="1"/>
</dbReference>
<dbReference type="PIRSF" id="PIRSF001267">
    <property type="entry name" value="Pyrophosphatase_GppA_Ppx"/>
    <property type="match status" value="1"/>
</dbReference>
<dbReference type="Gene3D" id="3.30.420.40">
    <property type="match status" value="1"/>
</dbReference>
<dbReference type="Pfam" id="PF02541">
    <property type="entry name" value="Ppx-GppA"/>
    <property type="match status" value="1"/>
</dbReference>
<dbReference type="InterPro" id="IPR048950">
    <property type="entry name" value="Ppx_GppA_C"/>
</dbReference>
<organism evidence="4 5">
    <name type="scientific">Glaciecola petra</name>
    <dbReference type="NCBI Taxonomy" id="3075602"/>
    <lineage>
        <taxon>Bacteria</taxon>
        <taxon>Pseudomonadati</taxon>
        <taxon>Pseudomonadota</taxon>
        <taxon>Gammaproteobacteria</taxon>
        <taxon>Alteromonadales</taxon>
        <taxon>Alteromonadaceae</taxon>
        <taxon>Glaciecola</taxon>
    </lineage>
</organism>
<dbReference type="InterPro" id="IPR003695">
    <property type="entry name" value="Ppx_GppA_N"/>
</dbReference>
<sequence length="509" mass="56731">MNNLYQVFNDNQQRKTELYAALDIGSNSFHLVVARVVADAFQVITRVKRKVRLAEGLGPDNTLSQDAIERGIATLESMKESLKGIPPDGMRIVATHTLRRAKNAREFLQKAKLVFPYPIEIISGNEEARLIFVGVSSNATFASQRLVFDIGGGSTEFAVGEGIIAKICKSIQMGCVSYQQRFFANGLITQDNAIRAITAANIDLELAAGNLNRFQWQQVVASSGTAKAACAVINNMNKRPLDAPIKAHELTDLLNNCIQIQNPQLLSFIGLSEDRKSVLAPGLCILIAICQSLHIEELIYSDSALREGVLFELQPNHNTQNIRVKTAQSLATRYDVDTNYAHKILTTCMYILDGVKLDWGISDKSYRHLLGWAALLHEVGLQINSRAIQKHSSYVLLNTDLPGFNQEQQQIIAYLVRYHRKKIVPNNLLNEVSIAPDKLKYLLIILRLAVVLNINRHQAELPQFSIKVGVNEIKVGFDQSWFELSPLLLADIGRENAYLSTIDMQLSLL</sequence>
<evidence type="ECO:0000313" key="4">
    <source>
        <dbReference type="EMBL" id="MDT0593471.1"/>
    </source>
</evidence>
<gene>
    <name evidence="4" type="ORF">RM552_01270</name>
</gene>
<dbReference type="InterPro" id="IPR043129">
    <property type="entry name" value="ATPase_NBD"/>
</dbReference>
<dbReference type="RefSeq" id="WP_311366983.1">
    <property type="nucleotide sequence ID" value="NZ_JAVRHX010000001.1"/>
</dbReference>
<keyword evidence="5" id="KW-1185">Reference proteome</keyword>
<proteinExistence type="predicted"/>
<accession>A0ABU2ZMK2</accession>
<dbReference type="EMBL" id="JAVRHX010000001">
    <property type="protein sequence ID" value="MDT0593471.1"/>
    <property type="molecule type" value="Genomic_DNA"/>
</dbReference>